<organism evidence="2">
    <name type="scientific">Streptomyces haneummycinicus</name>
    <dbReference type="NCBI Taxonomy" id="3074435"/>
    <lineage>
        <taxon>Bacteria</taxon>
        <taxon>Bacillati</taxon>
        <taxon>Actinomycetota</taxon>
        <taxon>Actinomycetes</taxon>
        <taxon>Kitasatosporales</taxon>
        <taxon>Streptomycetaceae</taxon>
        <taxon>Streptomyces</taxon>
    </lineage>
</organism>
<feature type="compositionally biased region" description="Basic and acidic residues" evidence="1">
    <location>
        <begin position="211"/>
        <end position="222"/>
    </location>
</feature>
<protein>
    <submittedName>
        <fullName evidence="2">Uncharacterized protein</fullName>
    </submittedName>
</protein>
<feature type="compositionally biased region" description="Basic and acidic residues" evidence="1">
    <location>
        <begin position="189"/>
        <end position="198"/>
    </location>
</feature>
<name>A0AAT9HM17_9ACTN</name>
<sequence>MRDPLGPFVGGVQELVDVLQSAADEQRVLEGDDQGLHLLPPLGEVPQRIELTGSARVDVVGGPAHRLGVVVDGELVGDVHGRGPLAVGLEAPHRPHARQGGLWVHLVEDDAQSVAVQPAPCVPGVHLGTAGQRPATDQVALTVVGLQDFGVQAGAEVLGPVVEVGHQVEAEHGGRPDGDAVPDEVRLRHGDSFRRENAPVRGSRGCSTCRDCGEQNRKEKGRGQGKGSWSGSRSGGSRSITGRRTRR</sequence>
<evidence type="ECO:0000256" key="1">
    <source>
        <dbReference type="SAM" id="MobiDB-lite"/>
    </source>
</evidence>
<feature type="compositionally biased region" description="Low complexity" evidence="1">
    <location>
        <begin position="227"/>
        <end position="240"/>
    </location>
</feature>
<dbReference type="AlphaFoldDB" id="A0AAT9HM17"/>
<dbReference type="EMBL" id="AP035768">
    <property type="protein sequence ID" value="BFO18354.1"/>
    <property type="molecule type" value="Genomic_DNA"/>
</dbReference>
<feature type="region of interest" description="Disordered" evidence="1">
    <location>
        <begin position="189"/>
        <end position="247"/>
    </location>
</feature>
<reference evidence="2" key="1">
    <citation type="submission" date="2024-06" db="EMBL/GenBank/DDBJ databases">
        <authorList>
            <consortium name="consrtm"/>
            <person name="Uemura M."/>
            <person name="Terahara T."/>
        </authorList>
    </citation>
    <scope>NUCLEOTIDE SEQUENCE</scope>
    <source>
        <strain evidence="2">KM77-8</strain>
    </source>
</reference>
<reference evidence="2" key="2">
    <citation type="submission" date="2024-07" db="EMBL/GenBank/DDBJ databases">
        <title>Streptomyces haneummycinica sp. nov., a new antibiotic-producing actinobacterium isolated from marine sediment.</title>
        <authorList>
            <person name="Uemura M."/>
            <person name="Hamada M."/>
            <person name="Hirano S."/>
            <person name="Kobayashi K."/>
            <person name="Ohshiro T."/>
            <person name="Kobayashi T."/>
            <person name="Terahara T."/>
        </authorList>
    </citation>
    <scope>NUCLEOTIDE SEQUENCE</scope>
    <source>
        <strain evidence="2">KM77-8</strain>
    </source>
</reference>
<gene>
    <name evidence="2" type="ORF">SHKM778_47420</name>
</gene>
<accession>A0AAT9HM17</accession>
<evidence type="ECO:0000313" key="2">
    <source>
        <dbReference type="EMBL" id="BFO18354.1"/>
    </source>
</evidence>
<proteinExistence type="predicted"/>